<dbReference type="OrthoDB" id="2013775at2759"/>
<dbReference type="Proteomes" id="UP000051952">
    <property type="component" value="Unassembled WGS sequence"/>
</dbReference>
<evidence type="ECO:0000256" key="6">
    <source>
        <dbReference type="ARBA" id="ARBA00023136"/>
    </source>
</evidence>
<protein>
    <submittedName>
        <fullName evidence="9">GP46-like surface antigen, putative</fullName>
    </submittedName>
</protein>
<evidence type="ECO:0000256" key="1">
    <source>
        <dbReference type="ARBA" id="ARBA00004167"/>
    </source>
</evidence>
<dbReference type="FunFam" id="3.80.10.10:FF:000129">
    <property type="entry name" value="Leucine-rich repeat receptor-like kinase"/>
    <property type="match status" value="1"/>
</dbReference>
<evidence type="ECO:0000256" key="2">
    <source>
        <dbReference type="ARBA" id="ARBA00022692"/>
    </source>
</evidence>
<proteinExistence type="predicted"/>
<dbReference type="PROSITE" id="PS51257">
    <property type="entry name" value="PROKAR_LIPOPROTEIN"/>
    <property type="match status" value="1"/>
</dbReference>
<accession>A0A0S4JEE7</accession>
<dbReference type="InterPro" id="IPR032675">
    <property type="entry name" value="LRR_dom_sf"/>
</dbReference>
<dbReference type="SUPFAM" id="SSF52058">
    <property type="entry name" value="L domain-like"/>
    <property type="match status" value="1"/>
</dbReference>
<dbReference type="PANTHER" id="PTHR48053">
    <property type="entry name" value="LEUCINE RICH REPEAT FAMILY PROTEIN, EXPRESSED"/>
    <property type="match status" value="1"/>
</dbReference>
<keyword evidence="10" id="KW-1185">Reference proteome</keyword>
<dbReference type="EMBL" id="CYKH01001773">
    <property type="protein sequence ID" value="CUG89860.1"/>
    <property type="molecule type" value="Genomic_DNA"/>
</dbReference>
<feature type="signal peptide" evidence="8">
    <location>
        <begin position="1"/>
        <end position="19"/>
    </location>
</feature>
<feature type="transmembrane region" description="Helical" evidence="7">
    <location>
        <begin position="630"/>
        <end position="651"/>
    </location>
</feature>
<evidence type="ECO:0000313" key="9">
    <source>
        <dbReference type="EMBL" id="CUG89860.1"/>
    </source>
</evidence>
<keyword evidence="6 7" id="KW-0472">Membrane</keyword>
<feature type="transmembrane region" description="Helical" evidence="7">
    <location>
        <begin position="663"/>
        <end position="684"/>
    </location>
</feature>
<dbReference type="Gene3D" id="3.80.10.10">
    <property type="entry name" value="Ribonuclease Inhibitor"/>
    <property type="match status" value="3"/>
</dbReference>
<evidence type="ECO:0000256" key="3">
    <source>
        <dbReference type="ARBA" id="ARBA00022729"/>
    </source>
</evidence>
<keyword evidence="5 7" id="KW-1133">Transmembrane helix</keyword>
<evidence type="ECO:0000256" key="8">
    <source>
        <dbReference type="SAM" id="SignalP"/>
    </source>
</evidence>
<feature type="chain" id="PRO_5006622328" evidence="8">
    <location>
        <begin position="20"/>
        <end position="796"/>
    </location>
</feature>
<keyword evidence="2 7" id="KW-0812">Transmembrane</keyword>
<organism evidence="9 10">
    <name type="scientific">Bodo saltans</name>
    <name type="common">Flagellated protozoan</name>
    <dbReference type="NCBI Taxonomy" id="75058"/>
    <lineage>
        <taxon>Eukaryota</taxon>
        <taxon>Discoba</taxon>
        <taxon>Euglenozoa</taxon>
        <taxon>Kinetoplastea</taxon>
        <taxon>Metakinetoplastina</taxon>
        <taxon>Eubodonida</taxon>
        <taxon>Bodonidae</taxon>
        <taxon>Bodo</taxon>
    </lineage>
</organism>
<evidence type="ECO:0000256" key="7">
    <source>
        <dbReference type="SAM" id="Phobius"/>
    </source>
</evidence>
<evidence type="ECO:0000256" key="4">
    <source>
        <dbReference type="ARBA" id="ARBA00022737"/>
    </source>
</evidence>
<gene>
    <name evidence="9" type="ORF">BSAL_23775</name>
</gene>
<dbReference type="AlphaFoldDB" id="A0A0S4JEE7"/>
<sequence>MRGLHEVLLLLSTVASSVGASMCGCESALPVLMDFYNATNGPMWTQASGWGSTNCSVSWFGITCSGNAITELNLTSNNLSGTLTESLVNVTALESLRIGSNRIHGTLPSSWRMLGQLQQLDVSRNILQGSIPSSWVSDNLQNVDFSHNTFSGTLAETYGTGLVSIDFSCNQLVGTLPAGWASIFGISYISVAHNNIEGTLPDSWKTMGAQSFFNGNGLRLILSYNRIGGSLPGNWSQLSTVSELRLDHNNLQGPLPDSWPAMSGGRLPILVLDSNPLNATLPRSWKAMSNTAVISLANCSLYGTLPSNWQFESILFLNDNALNGTMPHAWGNMGQTDVFSFANMSNNCLSGTVPWAYLSSGDPPPIMDTCGTRLDLATGNCTRLPTFWPAYCSPRLHMPTLAAGITRKSRSMTDSTTEHFSTTHSDTSLDIVPLHSPTLLSRSLSQARHSHTSPFFTSTLTPTVSMSPVLIQTTVGTVTTELLAAAASAPLPATALISAFSGVDPGSAQALLTVLQSPCIIADTQDHQAMVQHSTQDSMMPRASSIALSPLVLFGDDSTIGAFEVAIGNAGLALAVFVVHAALTLLHNRHNYEKSSYEEPAWVCSRGAMQHLACSKSAAVLRFPSLSINFALYLTPGVAWAVSTLISSTTVSAMEVVAGSVVGIGWIACFGVLLAAVVLHCWILDSEYGLTFRDFLDVQPFSPPVPRSIATVICSRRGQWGPSGRRAAFGSPIATSFLPEHMRWMWAVSPLMSLVAVSLNTARPPQAARTEAIVEYSKSGNCERRCGTQFRSCTKK</sequence>
<dbReference type="PANTHER" id="PTHR48053:SF71">
    <property type="entry name" value="LEUCINE RICH REPEAT FAMILY PROTEIN, EXPRESSED"/>
    <property type="match status" value="1"/>
</dbReference>
<dbReference type="GO" id="GO:0016020">
    <property type="term" value="C:membrane"/>
    <property type="evidence" value="ECO:0007669"/>
    <property type="project" value="UniProtKB-SubCell"/>
</dbReference>
<feature type="transmembrane region" description="Helical" evidence="7">
    <location>
        <begin position="566"/>
        <end position="586"/>
    </location>
</feature>
<keyword evidence="3 8" id="KW-0732">Signal</keyword>
<comment type="subcellular location">
    <subcellularLocation>
        <location evidence="1">Membrane</location>
        <topology evidence="1">Single-pass membrane protein</topology>
    </subcellularLocation>
</comment>
<keyword evidence="4" id="KW-0677">Repeat</keyword>
<reference evidence="10" key="1">
    <citation type="submission" date="2015-09" db="EMBL/GenBank/DDBJ databases">
        <authorList>
            <consortium name="Pathogen Informatics"/>
        </authorList>
    </citation>
    <scope>NUCLEOTIDE SEQUENCE [LARGE SCALE GENOMIC DNA]</scope>
    <source>
        <strain evidence="10">Lake Konstanz</strain>
    </source>
</reference>
<evidence type="ECO:0000313" key="10">
    <source>
        <dbReference type="Proteomes" id="UP000051952"/>
    </source>
</evidence>
<dbReference type="VEuPathDB" id="TriTrypDB:BSAL_23775"/>
<name>A0A0S4JEE7_BODSA</name>
<evidence type="ECO:0000256" key="5">
    <source>
        <dbReference type="ARBA" id="ARBA00022989"/>
    </source>
</evidence>
<dbReference type="InterPro" id="IPR051716">
    <property type="entry name" value="Plant_RL_S/T_kinase"/>
</dbReference>